<dbReference type="OrthoDB" id="9773293at2"/>
<sequence>MNFWKRKPVLGIGIGVGVMGAVALAVRYGMRRTPREPIPDDISPAIFATRVASTSHGEMVYHISGSGEPLVFLHGIYLGASSYEWSKVYPHFTMGHEVIVPDLVGFGESERPGVPMDATDYAESLAEFLLETCPGRQPVIVASGLTAGIALLLASRHPERISRLVVLLPTGLKESGKWRAAGMVALVGLPGLNRFVYQNYLSRPPFIRGWLSRFALGDPSRVNEEMVRVLSTCARQAGAEHAIFGFLRGRLAFDIESRLSRVLHPVTILWPDKATGFPIETGLEIAKKIENVRMVQVPDCGILAALEAPERITELLTSEIDGDFRLEGVA</sequence>
<dbReference type="PRINTS" id="PR00111">
    <property type="entry name" value="ABHYDROLASE"/>
</dbReference>
<dbReference type="InParanoid" id="A0A146GAX0"/>
<dbReference type="InterPro" id="IPR029058">
    <property type="entry name" value="AB_hydrolase_fold"/>
</dbReference>
<protein>
    <submittedName>
        <fullName evidence="2">Pimeloyl-ACP methyl ester carboxylesterase</fullName>
    </submittedName>
</protein>
<dbReference type="RefSeq" id="WP_153811493.1">
    <property type="nucleotide sequence ID" value="NZ_BDCO01000002.1"/>
</dbReference>
<dbReference type="GO" id="GO:0003824">
    <property type="term" value="F:catalytic activity"/>
    <property type="evidence" value="ECO:0007669"/>
    <property type="project" value="InterPro"/>
</dbReference>
<reference evidence="3" key="1">
    <citation type="journal article" date="2017" name="Genome Announc.">
        <title>Draft Genome Sequence of Terrimicrobium sacchariphilum NM-5T, a Facultative Anaerobic Soil Bacterium of the Class Spartobacteria.</title>
        <authorList>
            <person name="Qiu Y.L."/>
            <person name="Tourlousse D.M."/>
            <person name="Matsuura N."/>
            <person name="Ohashi A."/>
            <person name="Sekiguchi Y."/>
        </authorList>
    </citation>
    <scope>NUCLEOTIDE SEQUENCE [LARGE SCALE GENOMIC DNA]</scope>
    <source>
        <strain evidence="3">NM-5</strain>
    </source>
</reference>
<evidence type="ECO:0000313" key="3">
    <source>
        <dbReference type="Proteomes" id="UP000076023"/>
    </source>
</evidence>
<dbReference type="PRINTS" id="PR00412">
    <property type="entry name" value="EPOXHYDRLASE"/>
</dbReference>
<dbReference type="InterPro" id="IPR000639">
    <property type="entry name" value="Epox_hydrolase-like"/>
</dbReference>
<dbReference type="InterPro" id="IPR000073">
    <property type="entry name" value="AB_hydrolase_1"/>
</dbReference>
<proteinExistence type="predicted"/>
<organism evidence="2 3">
    <name type="scientific">Terrimicrobium sacchariphilum</name>
    <dbReference type="NCBI Taxonomy" id="690879"/>
    <lineage>
        <taxon>Bacteria</taxon>
        <taxon>Pseudomonadati</taxon>
        <taxon>Verrucomicrobiota</taxon>
        <taxon>Terrimicrobiia</taxon>
        <taxon>Terrimicrobiales</taxon>
        <taxon>Terrimicrobiaceae</taxon>
        <taxon>Terrimicrobium</taxon>
    </lineage>
</organism>
<feature type="domain" description="AB hydrolase-1" evidence="1">
    <location>
        <begin position="69"/>
        <end position="308"/>
    </location>
</feature>
<dbReference type="AlphaFoldDB" id="A0A146GAX0"/>
<dbReference type="STRING" id="690879.TSACC_23188"/>
<dbReference type="Gene3D" id="3.40.50.1820">
    <property type="entry name" value="alpha/beta hydrolase"/>
    <property type="match status" value="1"/>
</dbReference>
<dbReference type="SUPFAM" id="SSF53474">
    <property type="entry name" value="alpha/beta-Hydrolases"/>
    <property type="match status" value="1"/>
</dbReference>
<evidence type="ECO:0000313" key="2">
    <source>
        <dbReference type="EMBL" id="GAT34755.1"/>
    </source>
</evidence>
<dbReference type="Proteomes" id="UP000076023">
    <property type="component" value="Unassembled WGS sequence"/>
</dbReference>
<dbReference type="EMBL" id="BDCO01000002">
    <property type="protein sequence ID" value="GAT34755.1"/>
    <property type="molecule type" value="Genomic_DNA"/>
</dbReference>
<accession>A0A146GAX0</accession>
<name>A0A146GAX0_TERSA</name>
<evidence type="ECO:0000259" key="1">
    <source>
        <dbReference type="Pfam" id="PF00561"/>
    </source>
</evidence>
<comment type="caution">
    <text evidence="2">The sequence shown here is derived from an EMBL/GenBank/DDBJ whole genome shotgun (WGS) entry which is preliminary data.</text>
</comment>
<dbReference type="PANTHER" id="PTHR43689:SF8">
    <property type="entry name" value="ALPHA_BETA-HYDROLASES SUPERFAMILY PROTEIN"/>
    <property type="match status" value="1"/>
</dbReference>
<dbReference type="PANTHER" id="PTHR43689">
    <property type="entry name" value="HYDROLASE"/>
    <property type="match status" value="1"/>
</dbReference>
<dbReference type="Pfam" id="PF00561">
    <property type="entry name" value="Abhydrolase_1"/>
    <property type="match status" value="1"/>
</dbReference>
<gene>
    <name evidence="2" type="ORF">TSACC_23188</name>
</gene>
<keyword evidence="3" id="KW-1185">Reference proteome</keyword>